<feature type="compositionally biased region" description="Basic and acidic residues" evidence="1">
    <location>
        <begin position="121"/>
        <end position="130"/>
    </location>
</feature>
<comment type="caution">
    <text evidence="2">The sequence shown here is derived from an EMBL/GenBank/DDBJ whole genome shotgun (WGS) entry which is preliminary data.</text>
</comment>
<dbReference type="RefSeq" id="XP_056472455.1">
    <property type="nucleotide sequence ID" value="XM_056621649.1"/>
</dbReference>
<dbReference type="GeneID" id="81360628"/>
<accession>A0A9W9EYY1</accession>
<protein>
    <submittedName>
        <fullName evidence="2">Uncharacterized protein</fullName>
    </submittedName>
</protein>
<evidence type="ECO:0000256" key="1">
    <source>
        <dbReference type="SAM" id="MobiDB-lite"/>
    </source>
</evidence>
<reference evidence="2" key="1">
    <citation type="submission" date="2022-11" db="EMBL/GenBank/DDBJ databases">
        <authorList>
            <person name="Petersen C."/>
        </authorList>
    </citation>
    <scope>NUCLEOTIDE SEQUENCE</scope>
    <source>
        <strain evidence="2">IBT 30761</strain>
    </source>
</reference>
<organism evidence="2 3">
    <name type="scientific">Penicillium argentinense</name>
    <dbReference type="NCBI Taxonomy" id="1131581"/>
    <lineage>
        <taxon>Eukaryota</taxon>
        <taxon>Fungi</taxon>
        <taxon>Dikarya</taxon>
        <taxon>Ascomycota</taxon>
        <taxon>Pezizomycotina</taxon>
        <taxon>Eurotiomycetes</taxon>
        <taxon>Eurotiomycetidae</taxon>
        <taxon>Eurotiales</taxon>
        <taxon>Aspergillaceae</taxon>
        <taxon>Penicillium</taxon>
    </lineage>
</organism>
<dbReference type="EMBL" id="JAPQKI010000009">
    <property type="protein sequence ID" value="KAJ5090474.1"/>
    <property type="molecule type" value="Genomic_DNA"/>
</dbReference>
<dbReference type="AlphaFoldDB" id="A0A9W9EYY1"/>
<evidence type="ECO:0000313" key="3">
    <source>
        <dbReference type="Proteomes" id="UP001149074"/>
    </source>
</evidence>
<feature type="region of interest" description="Disordered" evidence="1">
    <location>
        <begin position="43"/>
        <end position="130"/>
    </location>
</feature>
<sequence length="130" mass="14448">MMRTRGIRLVAFKLQNQFAPLQSSPRILYTAQAQEVGIYQQYSTTGYGDGEGDPHGQDPTAQGVNRRTREIEHPGPSQHKKSNSEPSGQAKDSPRKQSHIQDQLKEQEGSEASKAKSGKQKGSDEQRRAE</sequence>
<keyword evidence="3" id="KW-1185">Reference proteome</keyword>
<feature type="compositionally biased region" description="Basic and acidic residues" evidence="1">
    <location>
        <begin position="102"/>
        <end position="114"/>
    </location>
</feature>
<name>A0A9W9EYY1_9EURO</name>
<reference evidence="2" key="2">
    <citation type="journal article" date="2023" name="IMA Fungus">
        <title>Comparative genomic study of the Penicillium genus elucidates a diverse pangenome and 15 lateral gene transfer events.</title>
        <authorList>
            <person name="Petersen C."/>
            <person name="Sorensen T."/>
            <person name="Nielsen M.R."/>
            <person name="Sondergaard T.E."/>
            <person name="Sorensen J.L."/>
            <person name="Fitzpatrick D.A."/>
            <person name="Frisvad J.C."/>
            <person name="Nielsen K.L."/>
        </authorList>
    </citation>
    <scope>NUCLEOTIDE SEQUENCE</scope>
    <source>
        <strain evidence="2">IBT 30761</strain>
    </source>
</reference>
<dbReference type="Proteomes" id="UP001149074">
    <property type="component" value="Unassembled WGS sequence"/>
</dbReference>
<dbReference type="OrthoDB" id="5334244at2759"/>
<gene>
    <name evidence="2" type="ORF">N7532_009158</name>
</gene>
<evidence type="ECO:0000313" key="2">
    <source>
        <dbReference type="EMBL" id="KAJ5090474.1"/>
    </source>
</evidence>
<proteinExistence type="predicted"/>